<sequence>MERIMMAHGSGGRLSHELIRTLFQKYLGNPYLDQMNDATALPGRDQIAVTTDSFVVSPLFFRGGNIGKLAVCGTVNDLAVSGAIPKFLTLALILEEGLPMDDLERIIKSVAQTALEAGVSIVCGDTKVVERGSVDKIFINTTGIGYITNRLVGPEQIRVGDEILITGTIGDHGIAILSEREGLKFQTPVVSDCAPLNGLIDAFYLPGVKCMRDPTRGGVATTLNELAGQAGVSMLLDEKRLPLSPSVKGACEMLGLEPLYLANEGKALVIVAPEVAGEVLQKMQAHPLGRLAVRIGRVEEEKPGLVLLETPLGGKRIVGMLEGEHLPRIC</sequence>
<evidence type="ECO:0000313" key="5">
    <source>
        <dbReference type="Proteomes" id="UP000238916"/>
    </source>
</evidence>
<feature type="domain" description="PurM-like N-terminal" evidence="2">
    <location>
        <begin position="37"/>
        <end position="146"/>
    </location>
</feature>
<feature type="domain" description="PurM-like C-terminal" evidence="3">
    <location>
        <begin position="158"/>
        <end position="302"/>
    </location>
</feature>
<evidence type="ECO:0000256" key="1">
    <source>
        <dbReference type="ARBA" id="ARBA00006243"/>
    </source>
</evidence>
<protein>
    <submittedName>
        <fullName evidence="4">(NiFe) hydrogenase maturation protein HypE</fullName>
    </submittedName>
</protein>
<dbReference type="Gene3D" id="3.90.650.10">
    <property type="entry name" value="PurM-like C-terminal domain"/>
    <property type="match status" value="1"/>
</dbReference>
<dbReference type="InterPro" id="IPR016188">
    <property type="entry name" value="PurM-like_N"/>
</dbReference>
<dbReference type="PANTHER" id="PTHR30303">
    <property type="entry name" value="HYDROGENASE ISOENZYMES FORMATION PROTEIN HYPE"/>
    <property type="match status" value="1"/>
</dbReference>
<dbReference type="NCBIfam" id="TIGR02124">
    <property type="entry name" value="hypE"/>
    <property type="match status" value="1"/>
</dbReference>
<dbReference type="InterPro" id="IPR011854">
    <property type="entry name" value="HypE"/>
</dbReference>
<comment type="similarity">
    <text evidence="1">Belongs to the HypE family.</text>
</comment>
<dbReference type="GO" id="GO:0051604">
    <property type="term" value="P:protein maturation"/>
    <property type="evidence" value="ECO:0007669"/>
    <property type="project" value="TreeGrafter"/>
</dbReference>
<dbReference type="EMBL" id="OMOF01000033">
    <property type="protein sequence ID" value="SPF34143.1"/>
    <property type="molecule type" value="Genomic_DNA"/>
</dbReference>
<organism evidence="4 5">
    <name type="scientific">Candidatus Desulfosporosinus infrequens</name>
    <dbReference type="NCBI Taxonomy" id="2043169"/>
    <lineage>
        <taxon>Bacteria</taxon>
        <taxon>Bacillati</taxon>
        <taxon>Bacillota</taxon>
        <taxon>Clostridia</taxon>
        <taxon>Eubacteriales</taxon>
        <taxon>Desulfitobacteriaceae</taxon>
        <taxon>Desulfosporosinus</taxon>
    </lineage>
</organism>
<evidence type="ECO:0000259" key="3">
    <source>
        <dbReference type="Pfam" id="PF02769"/>
    </source>
</evidence>
<dbReference type="Gene3D" id="3.30.1330.10">
    <property type="entry name" value="PurM-like, N-terminal domain"/>
    <property type="match status" value="1"/>
</dbReference>
<dbReference type="PIRSF" id="PIRSF005644">
    <property type="entry name" value="Hdrgns_mtr_HypE"/>
    <property type="match status" value="1"/>
</dbReference>
<evidence type="ECO:0000313" key="4">
    <source>
        <dbReference type="EMBL" id="SPF34143.1"/>
    </source>
</evidence>
<dbReference type="Proteomes" id="UP000238916">
    <property type="component" value="Unassembled WGS sequence"/>
</dbReference>
<dbReference type="InterPro" id="IPR036921">
    <property type="entry name" value="PurM-like_N_sf"/>
</dbReference>
<dbReference type="Pfam" id="PF02769">
    <property type="entry name" value="AIRS_C"/>
    <property type="match status" value="1"/>
</dbReference>
<dbReference type="OrthoDB" id="9801934at2"/>
<evidence type="ECO:0000259" key="2">
    <source>
        <dbReference type="Pfam" id="PF00586"/>
    </source>
</evidence>
<proteinExistence type="inferred from homology"/>
<reference evidence="5" key="1">
    <citation type="submission" date="2018-02" db="EMBL/GenBank/DDBJ databases">
        <authorList>
            <person name="Hausmann B."/>
        </authorList>
    </citation>
    <scope>NUCLEOTIDE SEQUENCE [LARGE SCALE GENOMIC DNA]</scope>
    <source>
        <strain evidence="5">Peat soil MAG SbF1</strain>
    </source>
</reference>
<dbReference type="Pfam" id="PF00586">
    <property type="entry name" value="AIRS"/>
    <property type="match status" value="1"/>
</dbReference>
<dbReference type="InterPro" id="IPR036676">
    <property type="entry name" value="PurM-like_C_sf"/>
</dbReference>
<dbReference type="SUPFAM" id="SSF56042">
    <property type="entry name" value="PurM C-terminal domain-like"/>
    <property type="match status" value="1"/>
</dbReference>
<gene>
    <name evidence="4" type="primary">hypE</name>
    <name evidence="4" type="ORF">SBF1_1280012</name>
</gene>
<dbReference type="PANTHER" id="PTHR30303:SF0">
    <property type="entry name" value="CARBAMOYL DEHYDRATASE HYPE"/>
    <property type="match status" value="1"/>
</dbReference>
<dbReference type="AlphaFoldDB" id="A0A2U3K3B6"/>
<dbReference type="InterPro" id="IPR010918">
    <property type="entry name" value="PurM-like_C_dom"/>
</dbReference>
<name>A0A2U3K3B6_9FIRM</name>
<dbReference type="SUPFAM" id="SSF55326">
    <property type="entry name" value="PurM N-terminal domain-like"/>
    <property type="match status" value="1"/>
</dbReference>
<dbReference type="CDD" id="cd02197">
    <property type="entry name" value="HypE"/>
    <property type="match status" value="1"/>
</dbReference>
<accession>A0A2U3K3B6</accession>